<accession>A0A086N1B4</accession>
<name>A0A086N1B4_9ACTN</name>
<reference evidence="1 2" key="1">
    <citation type="submission" date="2014-05" db="EMBL/GenBank/DDBJ databases">
        <title>Complete genome sequence of the Streptomyces mutabilis TRM45540.</title>
        <authorList>
            <person name="Luo X."/>
            <person name="Zhang L."/>
        </authorList>
    </citation>
    <scope>NUCLEOTIDE SEQUENCE [LARGE SCALE GENOMIC DNA]</scope>
    <source>
        <strain evidence="1 2">TRM45540</strain>
    </source>
</reference>
<keyword evidence="2" id="KW-1185">Reference proteome</keyword>
<proteinExistence type="predicted"/>
<dbReference type="HOGENOM" id="CLU_2920851_0_0_11"/>
<sequence>MPQVPEPGQEGQVIDRAVLEQEKGPQVPLVDGLEDLLGREVAGQVDVAVPAESREGGEILR</sequence>
<dbReference type="AlphaFoldDB" id="A0A086N1B4"/>
<gene>
    <name evidence="1" type="ORF">FM21_01880</name>
</gene>
<dbReference type="Proteomes" id="UP000029095">
    <property type="component" value="Unassembled WGS sequence"/>
</dbReference>
<dbReference type="EMBL" id="JNFQ01000001">
    <property type="protein sequence ID" value="KFG74932.1"/>
    <property type="molecule type" value="Genomic_DNA"/>
</dbReference>
<protein>
    <submittedName>
        <fullName evidence="1">Uncharacterized protein</fullName>
    </submittedName>
</protein>
<organism evidence="1 2">
    <name type="scientific">Streptomyces mutabilis</name>
    <dbReference type="NCBI Taxonomy" id="67332"/>
    <lineage>
        <taxon>Bacteria</taxon>
        <taxon>Bacillati</taxon>
        <taxon>Actinomycetota</taxon>
        <taxon>Actinomycetes</taxon>
        <taxon>Kitasatosporales</taxon>
        <taxon>Streptomycetaceae</taxon>
        <taxon>Streptomyces</taxon>
    </lineage>
</organism>
<comment type="caution">
    <text evidence="1">The sequence shown here is derived from an EMBL/GenBank/DDBJ whole genome shotgun (WGS) entry which is preliminary data.</text>
</comment>
<evidence type="ECO:0000313" key="2">
    <source>
        <dbReference type="Proteomes" id="UP000029095"/>
    </source>
</evidence>
<evidence type="ECO:0000313" key="1">
    <source>
        <dbReference type="EMBL" id="KFG74932.1"/>
    </source>
</evidence>